<proteinExistence type="predicted"/>
<reference evidence="3" key="1">
    <citation type="submission" date="2016-10" db="EMBL/GenBank/DDBJ databases">
        <authorList>
            <person name="Varghese N."/>
            <person name="Submissions S."/>
        </authorList>
    </citation>
    <scope>NUCLEOTIDE SEQUENCE [LARGE SCALE GENOMIC DNA]</scope>
    <source>
        <strain evidence="3">Nm44</strain>
    </source>
</reference>
<name>A0A1I4XQV3_9PROT</name>
<gene>
    <name evidence="2" type="ORF">SAMN05421863_11692</name>
</gene>
<evidence type="ECO:0000313" key="3">
    <source>
        <dbReference type="Proteomes" id="UP000183287"/>
    </source>
</evidence>
<feature type="region of interest" description="Disordered" evidence="1">
    <location>
        <begin position="1"/>
        <end position="25"/>
    </location>
</feature>
<sequence length="100" mass="11393">MGGVGPFAQTHARLRNSHRMPRTTNDNISELTSTMVRTRLNNCRLILQISMTLSQNELKLKQLDKKLSGKTLDAFCKCYFHHGDSNHIFSSAGQDFEILR</sequence>
<evidence type="ECO:0000256" key="1">
    <source>
        <dbReference type="SAM" id="MobiDB-lite"/>
    </source>
</evidence>
<dbReference type="AlphaFoldDB" id="A0A1I4XQV3"/>
<keyword evidence="3" id="KW-1185">Reference proteome</keyword>
<dbReference type="Proteomes" id="UP000183287">
    <property type="component" value="Unassembled WGS sequence"/>
</dbReference>
<protein>
    <submittedName>
        <fullName evidence="2">Uncharacterized protein</fullName>
    </submittedName>
</protein>
<dbReference type="EMBL" id="FOUB01000169">
    <property type="protein sequence ID" value="SFN27659.1"/>
    <property type="molecule type" value="Genomic_DNA"/>
</dbReference>
<feature type="compositionally biased region" description="Basic residues" evidence="1">
    <location>
        <begin position="12"/>
        <end position="21"/>
    </location>
</feature>
<evidence type="ECO:0000313" key="2">
    <source>
        <dbReference type="EMBL" id="SFN27659.1"/>
    </source>
</evidence>
<organism evidence="2 3">
    <name type="scientific">Nitrosomonas communis</name>
    <dbReference type="NCBI Taxonomy" id="44574"/>
    <lineage>
        <taxon>Bacteria</taxon>
        <taxon>Pseudomonadati</taxon>
        <taxon>Pseudomonadota</taxon>
        <taxon>Betaproteobacteria</taxon>
        <taxon>Nitrosomonadales</taxon>
        <taxon>Nitrosomonadaceae</taxon>
        <taxon>Nitrosomonas</taxon>
    </lineage>
</organism>
<accession>A0A1I4XQV3</accession>